<organism evidence="2 3">
    <name type="scientific">Paramormyrops kingsleyae</name>
    <dbReference type="NCBI Taxonomy" id="1676925"/>
    <lineage>
        <taxon>Eukaryota</taxon>
        <taxon>Metazoa</taxon>
        <taxon>Chordata</taxon>
        <taxon>Craniata</taxon>
        <taxon>Vertebrata</taxon>
        <taxon>Euteleostomi</taxon>
        <taxon>Actinopterygii</taxon>
        <taxon>Neopterygii</taxon>
        <taxon>Teleostei</taxon>
        <taxon>Osteoglossocephala</taxon>
        <taxon>Osteoglossomorpha</taxon>
        <taxon>Osteoglossiformes</taxon>
        <taxon>Mormyridae</taxon>
        <taxon>Paramormyrops</taxon>
    </lineage>
</organism>
<evidence type="ECO:0000313" key="3">
    <source>
        <dbReference type="Proteomes" id="UP000261540"/>
    </source>
</evidence>
<name>A0A3B3QKN3_9TELE</name>
<dbReference type="PANTHER" id="PTHR12994:SF18">
    <property type="entry name" value="SECERNIN-3"/>
    <property type="match status" value="1"/>
</dbReference>
<evidence type="ECO:0000256" key="1">
    <source>
        <dbReference type="ARBA" id="ARBA00005705"/>
    </source>
</evidence>
<evidence type="ECO:0000313" key="2">
    <source>
        <dbReference type="Ensembl" id="ENSPKIP00000007302.1"/>
    </source>
</evidence>
<sequence>GMFPSSCDTLVALPPSTVGQRVIFGKNSDRPCDEVQEVLYYPAKDYSAGEKVECTYVEIEQVPHTYAIVLSRPNIWEIFANMFDLLQDRGTKIIQNMRELEKEKMGEMEQYLTSGVGDSTLVVHVFSDTCQQELEVYSKC</sequence>
<comment type="similarity">
    <text evidence="1">Belongs to the peptidase C69 family. Secernin subfamily.</text>
</comment>
<reference evidence="2" key="1">
    <citation type="submission" date="2025-08" db="UniProtKB">
        <authorList>
            <consortium name="Ensembl"/>
        </authorList>
    </citation>
    <scope>IDENTIFICATION</scope>
</reference>
<accession>A0A3B3QKN3</accession>
<reference evidence="2" key="2">
    <citation type="submission" date="2025-09" db="UniProtKB">
        <authorList>
            <consortium name="Ensembl"/>
        </authorList>
    </citation>
    <scope>IDENTIFICATION</scope>
</reference>
<dbReference type="GeneTree" id="ENSGT00390000013474"/>
<keyword evidence="3" id="KW-1185">Reference proteome</keyword>
<dbReference type="InterPro" id="IPR005322">
    <property type="entry name" value="Peptidase_C69"/>
</dbReference>
<dbReference type="STRING" id="1676925.ENSPKIP00000007302"/>
<dbReference type="PANTHER" id="PTHR12994">
    <property type="entry name" value="SECERNIN"/>
    <property type="match status" value="1"/>
</dbReference>
<dbReference type="AlphaFoldDB" id="A0A3B3QKN3"/>
<protein>
    <submittedName>
        <fullName evidence="2">Uncharacterized protein</fullName>
    </submittedName>
</protein>
<dbReference type="GO" id="GO:0016805">
    <property type="term" value="F:dipeptidase activity"/>
    <property type="evidence" value="ECO:0007669"/>
    <property type="project" value="InterPro"/>
</dbReference>
<proteinExistence type="inferred from homology"/>
<dbReference type="Proteomes" id="UP000261540">
    <property type="component" value="Unplaced"/>
</dbReference>
<dbReference type="GO" id="GO:0006508">
    <property type="term" value="P:proteolysis"/>
    <property type="evidence" value="ECO:0007669"/>
    <property type="project" value="InterPro"/>
</dbReference>
<dbReference type="Ensembl" id="ENSPKIT00000031353.1">
    <property type="protein sequence ID" value="ENSPKIP00000007302.1"/>
    <property type="gene ID" value="ENSPKIG00000023253.1"/>
</dbReference>
<dbReference type="GO" id="GO:0070004">
    <property type="term" value="F:cysteine-type exopeptidase activity"/>
    <property type="evidence" value="ECO:0007669"/>
    <property type="project" value="InterPro"/>
</dbReference>